<name>A0A4Y8N9Q1_9BURK</name>
<protein>
    <submittedName>
        <fullName evidence="1">DUF3293 domain-containing protein</fullName>
    </submittedName>
</protein>
<evidence type="ECO:0000313" key="2">
    <source>
        <dbReference type="Proteomes" id="UP000297385"/>
    </source>
</evidence>
<gene>
    <name evidence="1" type="ORF">E2553_16065</name>
</gene>
<reference evidence="1 2" key="1">
    <citation type="submission" date="2019-03" db="EMBL/GenBank/DDBJ databases">
        <title>Complete Genome Sequence of Paraburkholderia dipogonis ICMP 19430T, a Nitrogen-fixing Symbiont of the South African Invasive Legume Dipogon lignosus in New Zealand.</title>
        <authorList>
            <person name="De Meyer S.E."/>
        </authorList>
    </citation>
    <scope>NUCLEOTIDE SEQUENCE [LARGE SCALE GENOMIC DNA]</scope>
    <source>
        <strain evidence="1 2">ICMP 19430</strain>
    </source>
</reference>
<sequence>MTTPSNIDPATIQAYRETHFCVESAPPITLQVGQKNEALAALHRDEGVVSSAFITAWNPYSRRCSDEDNAKRQEALSHELRQLGLKFVDGLGQHPTDHWGEPSLLVLGISLEAAMALGERYEQNAIVWCGAEAVPELVLLR</sequence>
<dbReference type="RefSeq" id="WP_134457885.1">
    <property type="nucleotide sequence ID" value="NZ_JBHMFL010000048.1"/>
</dbReference>
<dbReference type="EMBL" id="SNVI01000001">
    <property type="protein sequence ID" value="TFE46412.1"/>
    <property type="molecule type" value="Genomic_DNA"/>
</dbReference>
<dbReference type="Pfam" id="PF11697">
    <property type="entry name" value="DUF3293"/>
    <property type="match status" value="1"/>
</dbReference>
<proteinExistence type="predicted"/>
<dbReference type="AlphaFoldDB" id="A0A4Y8N9Q1"/>
<dbReference type="InterPro" id="IPR021710">
    <property type="entry name" value="DUF3293"/>
</dbReference>
<organism evidence="1 2">
    <name type="scientific">Paraburkholderia dipogonis</name>
    <dbReference type="NCBI Taxonomy" id="1211383"/>
    <lineage>
        <taxon>Bacteria</taxon>
        <taxon>Pseudomonadati</taxon>
        <taxon>Pseudomonadota</taxon>
        <taxon>Betaproteobacteria</taxon>
        <taxon>Burkholderiales</taxon>
        <taxon>Burkholderiaceae</taxon>
        <taxon>Paraburkholderia</taxon>
    </lineage>
</organism>
<dbReference type="GeneID" id="97308868"/>
<comment type="caution">
    <text evidence="1">The sequence shown here is derived from an EMBL/GenBank/DDBJ whole genome shotgun (WGS) entry which is preliminary data.</text>
</comment>
<dbReference type="Proteomes" id="UP000297385">
    <property type="component" value="Unassembled WGS sequence"/>
</dbReference>
<evidence type="ECO:0000313" key="1">
    <source>
        <dbReference type="EMBL" id="TFE46412.1"/>
    </source>
</evidence>
<accession>A0A4Y8N9Q1</accession>